<dbReference type="InterPro" id="IPR039426">
    <property type="entry name" value="TonB-dep_rcpt-like"/>
</dbReference>
<dbReference type="Pfam" id="PF07715">
    <property type="entry name" value="Plug"/>
    <property type="match status" value="1"/>
</dbReference>
<comment type="subcellular location">
    <subcellularLocation>
        <location evidence="1">Cell outer membrane</location>
        <topology evidence="1">Multi-pass membrane protein</topology>
    </subcellularLocation>
</comment>
<dbReference type="GO" id="GO:0015344">
    <property type="term" value="F:siderophore uptake transmembrane transporter activity"/>
    <property type="evidence" value="ECO:0007669"/>
    <property type="project" value="TreeGrafter"/>
</dbReference>
<reference evidence="12" key="1">
    <citation type="submission" date="2016-10" db="EMBL/GenBank/DDBJ databases">
        <authorList>
            <person name="Varghese N."/>
            <person name="Submissions S."/>
        </authorList>
    </citation>
    <scope>NUCLEOTIDE SEQUENCE [LARGE SCALE GENOMIC DNA]</scope>
    <source>
        <strain evidence="12">UNC178MFTsu3.1</strain>
    </source>
</reference>
<dbReference type="InterPro" id="IPR037066">
    <property type="entry name" value="Plug_dom_sf"/>
</dbReference>
<dbReference type="InterPro" id="IPR057601">
    <property type="entry name" value="Oar-like_b-barrel"/>
</dbReference>
<dbReference type="Proteomes" id="UP000199477">
    <property type="component" value="Unassembled WGS sequence"/>
</dbReference>
<evidence type="ECO:0000256" key="7">
    <source>
        <dbReference type="SAM" id="MobiDB-lite"/>
    </source>
</evidence>
<dbReference type="PANTHER" id="PTHR30069:SF46">
    <property type="entry name" value="OAR PROTEIN"/>
    <property type="match status" value="1"/>
</dbReference>
<protein>
    <submittedName>
        <fullName evidence="11">TonB-dependent Receptor Plug Domain</fullName>
    </submittedName>
</protein>
<evidence type="ECO:0000313" key="12">
    <source>
        <dbReference type="Proteomes" id="UP000199477"/>
    </source>
</evidence>
<evidence type="ECO:0000259" key="10">
    <source>
        <dbReference type="Pfam" id="PF25183"/>
    </source>
</evidence>
<evidence type="ECO:0000256" key="5">
    <source>
        <dbReference type="ARBA" id="ARBA00023136"/>
    </source>
</evidence>
<evidence type="ECO:0000256" key="8">
    <source>
        <dbReference type="SAM" id="SignalP"/>
    </source>
</evidence>
<dbReference type="EMBL" id="FONH01000015">
    <property type="protein sequence ID" value="SFF38512.1"/>
    <property type="molecule type" value="Genomic_DNA"/>
</dbReference>
<keyword evidence="2" id="KW-0813">Transport</keyword>
<proteinExistence type="predicted"/>
<feature type="region of interest" description="Disordered" evidence="7">
    <location>
        <begin position="443"/>
        <end position="464"/>
    </location>
</feature>
<dbReference type="RefSeq" id="WP_026635133.1">
    <property type="nucleotide sequence ID" value="NZ_FONH01000015.1"/>
</dbReference>
<evidence type="ECO:0000256" key="4">
    <source>
        <dbReference type="ARBA" id="ARBA00022692"/>
    </source>
</evidence>
<dbReference type="GO" id="GO:0044718">
    <property type="term" value="P:siderophore transmembrane transport"/>
    <property type="evidence" value="ECO:0007669"/>
    <property type="project" value="TreeGrafter"/>
</dbReference>
<feature type="domain" description="TonB-dependent transporter Oar-like beta-barrel" evidence="10">
    <location>
        <begin position="330"/>
        <end position="592"/>
    </location>
</feature>
<accession>A0A1I2I882</accession>
<dbReference type="SUPFAM" id="SSF49452">
    <property type="entry name" value="Starch-binding domain-like"/>
    <property type="match status" value="1"/>
</dbReference>
<dbReference type="SUPFAM" id="SSF56935">
    <property type="entry name" value="Porins"/>
    <property type="match status" value="1"/>
</dbReference>
<evidence type="ECO:0000313" key="11">
    <source>
        <dbReference type="EMBL" id="SFF38512.1"/>
    </source>
</evidence>
<feature type="signal peptide" evidence="8">
    <location>
        <begin position="1"/>
        <end position="30"/>
    </location>
</feature>
<keyword evidence="12" id="KW-1185">Reference proteome</keyword>
<evidence type="ECO:0000256" key="3">
    <source>
        <dbReference type="ARBA" id="ARBA00022452"/>
    </source>
</evidence>
<dbReference type="Gene3D" id="2.40.170.20">
    <property type="entry name" value="TonB-dependent receptor, beta-barrel domain"/>
    <property type="match status" value="1"/>
</dbReference>
<dbReference type="Gene3D" id="2.170.130.10">
    <property type="entry name" value="TonB-dependent receptor, plug domain"/>
    <property type="match status" value="1"/>
</dbReference>
<keyword evidence="4" id="KW-0812">Transmembrane</keyword>
<dbReference type="STRING" id="500610.SAMN02799615_03349"/>
<organism evidence="11 12">
    <name type="scientific">Dyella marensis</name>
    <dbReference type="NCBI Taxonomy" id="500610"/>
    <lineage>
        <taxon>Bacteria</taxon>
        <taxon>Pseudomonadati</taxon>
        <taxon>Pseudomonadota</taxon>
        <taxon>Gammaproteobacteria</taxon>
        <taxon>Lysobacterales</taxon>
        <taxon>Rhodanobacteraceae</taxon>
        <taxon>Dyella</taxon>
    </lineage>
</organism>
<feature type="chain" id="PRO_5011447037" evidence="8">
    <location>
        <begin position="31"/>
        <end position="1002"/>
    </location>
</feature>
<dbReference type="AlphaFoldDB" id="A0A1I2I882"/>
<dbReference type="Gene3D" id="2.60.40.1120">
    <property type="entry name" value="Carboxypeptidase-like, regulatory domain"/>
    <property type="match status" value="1"/>
</dbReference>
<dbReference type="GO" id="GO:0009279">
    <property type="term" value="C:cell outer membrane"/>
    <property type="evidence" value="ECO:0007669"/>
    <property type="project" value="UniProtKB-SubCell"/>
</dbReference>
<evidence type="ECO:0000256" key="6">
    <source>
        <dbReference type="ARBA" id="ARBA00023237"/>
    </source>
</evidence>
<evidence type="ECO:0000259" key="9">
    <source>
        <dbReference type="Pfam" id="PF07715"/>
    </source>
</evidence>
<dbReference type="Pfam" id="PF25183">
    <property type="entry name" value="OMP_b-brl_4"/>
    <property type="match status" value="1"/>
</dbReference>
<dbReference type="Pfam" id="PF13620">
    <property type="entry name" value="CarboxypepD_reg"/>
    <property type="match status" value="1"/>
</dbReference>
<evidence type="ECO:0000256" key="2">
    <source>
        <dbReference type="ARBA" id="ARBA00022448"/>
    </source>
</evidence>
<dbReference type="GO" id="GO:0030246">
    <property type="term" value="F:carbohydrate binding"/>
    <property type="evidence" value="ECO:0007669"/>
    <property type="project" value="InterPro"/>
</dbReference>
<keyword evidence="3" id="KW-1134">Transmembrane beta strand</keyword>
<dbReference type="InterPro" id="IPR036942">
    <property type="entry name" value="Beta-barrel_TonB_sf"/>
</dbReference>
<dbReference type="InterPro" id="IPR013784">
    <property type="entry name" value="Carb-bd-like_fold"/>
</dbReference>
<dbReference type="InterPro" id="IPR012910">
    <property type="entry name" value="Plug_dom"/>
</dbReference>
<gene>
    <name evidence="11" type="ORF">SAMN02799615_03349</name>
</gene>
<sequence>MSFRSLNRGYLRYTALATALAMGLAGTAFAQSTTGGIYGQAEPGDTVVVTSNSGLTRQVPVDASGKYQVNNLPVGTYSVSLQKGGSVVDTRKDVTIKVSGNTEVSFASAGNASSLSAVTVTANALPAIDVTGVDSRTVITSQQLARLPLARSSEAIALLAPGAVQGSGFFTGPSGQSLVSFGGASVAENAYYINGMNVTDPLNGLGGIDLPYGSIEQQETLTGGYSAAFGRSDGGVINMVGKRGTNDWHFGGQVLWTPEALRSDPKNIRLSNGKLYQYRNENKGSSEIASAYVGGPLIKDKLFMFASVEGNKSDDKLVNTVASGTEVRRHFSDPSWYTKLDWNITDSHIIELTGASTKHNYDGNIYAYDNDTRTRGDFLQSDLPSKTSSTMWIAKYTGYITDALTVSAQYGKQKTDLWTSLGSDFNAGLTNVLSPDLQNPALNGGSSTGIGNTQTVLTTTDPSHQTKGANYRFDVTYVLGSHTITAGIDNQRTQDLNDGSYIPTNAGYAWEYNHRSNPNSPIAEDNAGNVLVDAPANYPGGATGYYVAQYFFKTAASVRVEQRAQYIEDTWQINDRWMVKMGLRNDQFTNYNSDGEPYIRQTKPQWAPRLGFSWDVNGDSSFKVYGNAGRYYLALPTSVALRGASGSLYTRIYYTYTGIDPATGYPTGLTPVNTSKGAGAPYSENNEYGQAPDPKTVTARNLKAQYQDEYILGFDKKLNDEWNYGAKATYRTLRNMIDDTCYTDLFQTKAAEQGIDVSGLRGCYFFNPGRGAVFQLPNGTGGYGQLEISAKDFGFAKPKRDYYGLNLYLEHPFDGKWQGRIDYVFSRSYGNTEGQVKSDIGQSDIAATQDWDYPVLMEYAGGVLHNDHKHQFKAYGSYQVTPEWMVGGVVNLISGAPYDCLDYYGPNGTSPAYDGPYYHWCNGKPSPSGSAGRLPWQKTVSLNVQYRPAFADHKLAFTMDAFNVLNSQQETYIYEYNLGANYKRPRGYTTPRYFRFGVTYDF</sequence>
<evidence type="ECO:0000256" key="1">
    <source>
        <dbReference type="ARBA" id="ARBA00004571"/>
    </source>
</evidence>
<keyword evidence="11" id="KW-0675">Receptor</keyword>
<keyword evidence="6" id="KW-0998">Cell outer membrane</keyword>
<keyword evidence="8" id="KW-0732">Signal</keyword>
<name>A0A1I2I882_9GAMM</name>
<feature type="domain" description="TonB-dependent receptor plug" evidence="9">
    <location>
        <begin position="135"/>
        <end position="235"/>
    </location>
</feature>
<dbReference type="PANTHER" id="PTHR30069">
    <property type="entry name" value="TONB-DEPENDENT OUTER MEMBRANE RECEPTOR"/>
    <property type="match status" value="1"/>
</dbReference>
<keyword evidence="5" id="KW-0472">Membrane</keyword>